<protein>
    <submittedName>
        <fullName evidence="1">Uncharacterized protein</fullName>
    </submittedName>
</protein>
<sequence length="162" mass="17839">MRPRLPQLEDILDTEFPNVRRLAGRSLVIGILRPPLTQPTSLTCAGPQCFVKRALVSQTPGYQWHHAGATRNDSIPPFPSFLPLSAPLKQVKMPFLRTIFSLLITLFPPPNSPSPRSHTGNLPVPCRFQDLKQLPVVLPCLSKASTVQLVGVLFSTRSAKAI</sequence>
<organism evidence="1 2">
    <name type="scientific">Pholiota conissans</name>
    <dbReference type="NCBI Taxonomy" id="109636"/>
    <lineage>
        <taxon>Eukaryota</taxon>
        <taxon>Fungi</taxon>
        <taxon>Dikarya</taxon>
        <taxon>Basidiomycota</taxon>
        <taxon>Agaricomycotina</taxon>
        <taxon>Agaricomycetes</taxon>
        <taxon>Agaricomycetidae</taxon>
        <taxon>Agaricales</taxon>
        <taxon>Agaricineae</taxon>
        <taxon>Strophariaceae</taxon>
        <taxon>Pholiota</taxon>
    </lineage>
</organism>
<dbReference type="EMBL" id="MU155294">
    <property type="protein sequence ID" value="KAF9476427.1"/>
    <property type="molecule type" value="Genomic_DNA"/>
</dbReference>
<proteinExistence type="predicted"/>
<gene>
    <name evidence="1" type="ORF">BDN70DRAFT_882382</name>
</gene>
<reference evidence="1" key="1">
    <citation type="submission" date="2020-11" db="EMBL/GenBank/DDBJ databases">
        <authorList>
            <consortium name="DOE Joint Genome Institute"/>
            <person name="Ahrendt S."/>
            <person name="Riley R."/>
            <person name="Andreopoulos W."/>
            <person name="Labutti K."/>
            <person name="Pangilinan J."/>
            <person name="Ruiz-Duenas F.J."/>
            <person name="Barrasa J.M."/>
            <person name="Sanchez-Garcia M."/>
            <person name="Camarero S."/>
            <person name="Miyauchi S."/>
            <person name="Serrano A."/>
            <person name="Linde D."/>
            <person name="Babiker R."/>
            <person name="Drula E."/>
            <person name="Ayuso-Fernandez I."/>
            <person name="Pacheco R."/>
            <person name="Padilla G."/>
            <person name="Ferreira P."/>
            <person name="Barriuso J."/>
            <person name="Kellner H."/>
            <person name="Castanera R."/>
            <person name="Alfaro M."/>
            <person name="Ramirez L."/>
            <person name="Pisabarro A.G."/>
            <person name="Kuo A."/>
            <person name="Tritt A."/>
            <person name="Lipzen A."/>
            <person name="He G."/>
            <person name="Yan M."/>
            <person name="Ng V."/>
            <person name="Cullen D."/>
            <person name="Martin F."/>
            <person name="Rosso M.-N."/>
            <person name="Henrissat B."/>
            <person name="Hibbett D."/>
            <person name="Martinez A.T."/>
            <person name="Grigoriev I.V."/>
        </authorList>
    </citation>
    <scope>NUCLEOTIDE SEQUENCE</scope>
    <source>
        <strain evidence="1">CIRM-BRFM 674</strain>
    </source>
</reference>
<dbReference type="AlphaFoldDB" id="A0A9P5YVH2"/>
<name>A0A9P5YVH2_9AGAR</name>
<accession>A0A9P5YVH2</accession>
<evidence type="ECO:0000313" key="1">
    <source>
        <dbReference type="EMBL" id="KAF9476427.1"/>
    </source>
</evidence>
<keyword evidence="2" id="KW-1185">Reference proteome</keyword>
<feature type="non-terminal residue" evidence="1">
    <location>
        <position position="162"/>
    </location>
</feature>
<evidence type="ECO:0000313" key="2">
    <source>
        <dbReference type="Proteomes" id="UP000807469"/>
    </source>
</evidence>
<comment type="caution">
    <text evidence="1">The sequence shown here is derived from an EMBL/GenBank/DDBJ whole genome shotgun (WGS) entry which is preliminary data.</text>
</comment>
<dbReference type="Proteomes" id="UP000807469">
    <property type="component" value="Unassembled WGS sequence"/>
</dbReference>